<keyword evidence="1" id="KW-1133">Transmembrane helix</keyword>
<dbReference type="KEGG" id="spad:DVK44_01965"/>
<dbReference type="Proteomes" id="UP000253868">
    <property type="component" value="Chromosome"/>
</dbReference>
<proteinExistence type="predicted"/>
<dbReference type="RefSeq" id="WP_114658022.1">
    <property type="nucleotide sequence ID" value="NZ_CP031194.1"/>
</dbReference>
<evidence type="ECO:0000256" key="1">
    <source>
        <dbReference type="SAM" id="Phobius"/>
    </source>
</evidence>
<name>A0A345HIW9_9ACTN</name>
<reference evidence="3" key="1">
    <citation type="submission" date="2018-07" db="EMBL/GenBank/DDBJ databases">
        <authorList>
            <person name="Zhao J."/>
        </authorList>
    </citation>
    <scope>NUCLEOTIDE SEQUENCE [LARGE SCALE GENOMIC DNA]</scope>
    <source>
        <strain evidence="3">GSSD-12</strain>
    </source>
</reference>
<gene>
    <name evidence="2" type="ORF">DVK44_01965</name>
</gene>
<organism evidence="2 3">
    <name type="scientific">Streptomyces paludis</name>
    <dbReference type="NCBI Taxonomy" id="2282738"/>
    <lineage>
        <taxon>Bacteria</taxon>
        <taxon>Bacillati</taxon>
        <taxon>Actinomycetota</taxon>
        <taxon>Actinomycetes</taxon>
        <taxon>Kitasatosporales</taxon>
        <taxon>Streptomycetaceae</taxon>
        <taxon>Streptomyces</taxon>
    </lineage>
</organism>
<keyword evidence="1" id="KW-0812">Transmembrane</keyword>
<dbReference type="EMBL" id="CP031194">
    <property type="protein sequence ID" value="AXG76643.1"/>
    <property type="molecule type" value="Genomic_DNA"/>
</dbReference>
<evidence type="ECO:0000313" key="3">
    <source>
        <dbReference type="Proteomes" id="UP000253868"/>
    </source>
</evidence>
<feature type="transmembrane region" description="Helical" evidence="1">
    <location>
        <begin position="55"/>
        <end position="77"/>
    </location>
</feature>
<protein>
    <submittedName>
        <fullName evidence="2">Alkaline shock response membrane anchor protein AmaP</fullName>
    </submittedName>
</protein>
<dbReference type="AlphaFoldDB" id="A0A345HIW9"/>
<evidence type="ECO:0000313" key="2">
    <source>
        <dbReference type="EMBL" id="AXG76643.1"/>
    </source>
</evidence>
<dbReference type="OrthoDB" id="3363827at2"/>
<accession>A0A345HIW9</accession>
<keyword evidence="1" id="KW-0472">Membrane</keyword>
<sequence>MTGLNRPARLNRALLALFGLLLLAAGGFVCATHTGRLTVLEPRAPLVPGTGTPPTWVLYVTAATATLVGLLALRWLAAQLARRPKSRTWRLERDPDRGRTELAARTATEPFAGEVATYDGVRTARATLTGTRWNPLLVLVVTVEEGADTGAVRARLDTEGLPRLRGALDLDALPVTVEFRFAAVGPETRVH</sequence>
<keyword evidence="3" id="KW-1185">Reference proteome</keyword>